<evidence type="ECO:0000313" key="1">
    <source>
        <dbReference type="EMBL" id="MCY9533365.1"/>
    </source>
</evidence>
<evidence type="ECO:0008006" key="3">
    <source>
        <dbReference type="Google" id="ProtNLM"/>
    </source>
</evidence>
<accession>A0ABT4EIC2</accession>
<reference evidence="1 2" key="1">
    <citation type="submission" date="2022-05" db="EMBL/GenBank/DDBJ databases">
        <title>Genome Sequencing of Bee-Associated Microbes.</title>
        <authorList>
            <person name="Dunlap C."/>
        </authorList>
    </citation>
    <scope>NUCLEOTIDE SEQUENCE [LARGE SCALE GENOMIC DNA]</scope>
    <source>
        <strain evidence="1 2">NRRL NRS-750</strain>
    </source>
</reference>
<protein>
    <recommendedName>
        <fullName evidence="3">Restriction endonuclease</fullName>
    </recommendedName>
</protein>
<dbReference type="Proteomes" id="UP001527090">
    <property type="component" value="Unassembled WGS sequence"/>
</dbReference>
<sequence length="211" mass="24777">MNQPSIVNYFDSTCRIIIDEFNFIFKGMNDLEMMEYANDRFCEADLAFRLGNPFRNMARYTLQGTRGKDIIIDHKDFEIEVKYWRNWIGGSNRNSRTKANWSENFESALNWLCDEIDHDKKGKRAFIAGWCTVFGWNKLLQLGATVGSNPPVNKDRMHLLPFTSSKDGKLHTVKTLYTLKKSTFRVPGRESIINWELFGEEEDKFNMVVYW</sequence>
<comment type="caution">
    <text evidence="1">The sequence shown here is derived from an EMBL/GenBank/DDBJ whole genome shotgun (WGS) entry which is preliminary data.</text>
</comment>
<dbReference type="EMBL" id="JAMDLY010000032">
    <property type="protein sequence ID" value="MCY9533365.1"/>
    <property type="molecule type" value="Genomic_DNA"/>
</dbReference>
<name>A0ABT4EIC2_PAEAL</name>
<gene>
    <name evidence="1" type="ORF">M5X04_29125</name>
</gene>
<keyword evidence="2" id="KW-1185">Reference proteome</keyword>
<organism evidence="1 2">
    <name type="scientific">Paenibacillus alvei</name>
    <name type="common">Bacillus alvei</name>
    <dbReference type="NCBI Taxonomy" id="44250"/>
    <lineage>
        <taxon>Bacteria</taxon>
        <taxon>Bacillati</taxon>
        <taxon>Bacillota</taxon>
        <taxon>Bacilli</taxon>
        <taxon>Bacillales</taxon>
        <taxon>Paenibacillaceae</taxon>
        <taxon>Paenibacillus</taxon>
    </lineage>
</organism>
<dbReference type="RefSeq" id="WP_268633151.1">
    <property type="nucleotide sequence ID" value="NZ_JAMDLY010000032.1"/>
</dbReference>
<evidence type="ECO:0000313" key="2">
    <source>
        <dbReference type="Proteomes" id="UP001527090"/>
    </source>
</evidence>
<proteinExistence type="predicted"/>